<accession>A0A2P8FEW1</accession>
<dbReference type="AlphaFoldDB" id="A0A2P8FEW1"/>
<dbReference type="OrthoDB" id="1348281at2"/>
<organism evidence="1 2">
    <name type="scientific">Dyadobacter jiangsuensis</name>
    <dbReference type="NCBI Taxonomy" id="1591085"/>
    <lineage>
        <taxon>Bacteria</taxon>
        <taxon>Pseudomonadati</taxon>
        <taxon>Bacteroidota</taxon>
        <taxon>Cytophagia</taxon>
        <taxon>Cytophagales</taxon>
        <taxon>Spirosomataceae</taxon>
        <taxon>Dyadobacter</taxon>
    </lineage>
</organism>
<dbReference type="EMBL" id="PYAS01000024">
    <property type="protein sequence ID" value="PSL20257.1"/>
    <property type="molecule type" value="Genomic_DNA"/>
</dbReference>
<reference evidence="1 2" key="1">
    <citation type="submission" date="2018-03" db="EMBL/GenBank/DDBJ databases">
        <title>Genomic Encyclopedia of Archaeal and Bacterial Type Strains, Phase II (KMG-II): from individual species to whole genera.</title>
        <authorList>
            <person name="Goeker M."/>
        </authorList>
    </citation>
    <scope>NUCLEOTIDE SEQUENCE [LARGE SCALE GENOMIC DNA]</scope>
    <source>
        <strain evidence="1 2">DSM 29057</strain>
    </source>
</reference>
<dbReference type="Proteomes" id="UP000241964">
    <property type="component" value="Unassembled WGS sequence"/>
</dbReference>
<proteinExistence type="predicted"/>
<gene>
    <name evidence="1" type="ORF">CLV60_12423</name>
</gene>
<keyword evidence="2" id="KW-1185">Reference proteome</keyword>
<comment type="caution">
    <text evidence="1">The sequence shown here is derived from an EMBL/GenBank/DDBJ whole genome shotgun (WGS) entry which is preliminary data.</text>
</comment>
<protein>
    <submittedName>
        <fullName evidence="1">Uncharacterized protein</fullName>
    </submittedName>
</protein>
<dbReference type="RefSeq" id="WP_106599397.1">
    <property type="nucleotide sequence ID" value="NZ_PYAS01000024.1"/>
</dbReference>
<evidence type="ECO:0000313" key="2">
    <source>
        <dbReference type="Proteomes" id="UP000241964"/>
    </source>
</evidence>
<evidence type="ECO:0000313" key="1">
    <source>
        <dbReference type="EMBL" id="PSL20257.1"/>
    </source>
</evidence>
<sequence>MGGEGDILYFELFYFKNSNPPKAKYFIVLKMIGASTILASLPSSRDFRPTASSEAYGCIEVPEACFNCFVFKAGLPVATNNWAFPLDTFVYGQQIDEYEIANLKDIYPVEGLDYQVVGRLKDTEFKDLKDCFCHSASVKRRFRRLLASD</sequence>
<name>A0A2P8FEW1_9BACT</name>